<dbReference type="InterPro" id="IPR042866">
    <property type="entry name" value="SUSD6"/>
</dbReference>
<evidence type="ECO:0000313" key="8">
    <source>
        <dbReference type="Proteomes" id="UP000319801"/>
    </source>
</evidence>
<keyword evidence="4" id="KW-0472">Membrane</keyword>
<dbReference type="InterPro" id="IPR000436">
    <property type="entry name" value="Sushi_SCR_CCP_dom"/>
</dbReference>
<evidence type="ECO:0000256" key="4">
    <source>
        <dbReference type="SAM" id="Phobius"/>
    </source>
</evidence>
<evidence type="ECO:0000256" key="2">
    <source>
        <dbReference type="PROSITE-ProRule" id="PRU00302"/>
    </source>
</evidence>
<gene>
    <name evidence="7" type="ORF">Baya_12177</name>
</gene>
<dbReference type="InterPro" id="IPR035976">
    <property type="entry name" value="Sushi/SCR/CCP_sf"/>
</dbReference>
<reference evidence="7 8" key="1">
    <citation type="journal article" date="2019" name="Genome Biol. Evol.">
        <title>Whole-Genome Sequencing of the Giant Devil Catfish, Bagarius yarrelli.</title>
        <authorList>
            <person name="Jiang W."/>
            <person name="Lv Y."/>
            <person name="Cheng L."/>
            <person name="Yang K."/>
            <person name="Chao B."/>
            <person name="Wang X."/>
            <person name="Li Y."/>
            <person name="Pan X."/>
            <person name="You X."/>
            <person name="Zhang Y."/>
            <person name="Yang J."/>
            <person name="Li J."/>
            <person name="Zhang X."/>
            <person name="Liu S."/>
            <person name="Sun C."/>
            <person name="Yang J."/>
            <person name="Shi Q."/>
        </authorList>
    </citation>
    <scope>NUCLEOTIDE SEQUENCE [LARGE SCALE GENOMIC DNA]</scope>
    <source>
        <strain evidence="7">JWS20170419001</strain>
        <tissue evidence="7">Muscle</tissue>
    </source>
</reference>
<evidence type="ECO:0000256" key="5">
    <source>
        <dbReference type="SAM" id="SignalP"/>
    </source>
</evidence>
<dbReference type="EMBL" id="VCAZ01000098">
    <property type="protein sequence ID" value="TSR99407.1"/>
    <property type="molecule type" value="Genomic_DNA"/>
</dbReference>
<organism evidence="7 8">
    <name type="scientific">Bagarius yarrelli</name>
    <name type="common">Goonch</name>
    <name type="synonym">Bagrus yarrelli</name>
    <dbReference type="NCBI Taxonomy" id="175774"/>
    <lineage>
        <taxon>Eukaryota</taxon>
        <taxon>Metazoa</taxon>
        <taxon>Chordata</taxon>
        <taxon>Craniata</taxon>
        <taxon>Vertebrata</taxon>
        <taxon>Euteleostomi</taxon>
        <taxon>Actinopterygii</taxon>
        <taxon>Neopterygii</taxon>
        <taxon>Teleostei</taxon>
        <taxon>Ostariophysi</taxon>
        <taxon>Siluriformes</taxon>
        <taxon>Sisoridae</taxon>
        <taxon>Sisorinae</taxon>
        <taxon>Bagarius</taxon>
    </lineage>
</organism>
<keyword evidence="1 2" id="KW-1015">Disulfide bond</keyword>
<dbReference type="OrthoDB" id="7487745at2759"/>
<dbReference type="CDD" id="cd00033">
    <property type="entry name" value="CCP"/>
    <property type="match status" value="2"/>
</dbReference>
<dbReference type="GO" id="GO:0006974">
    <property type="term" value="P:DNA damage response"/>
    <property type="evidence" value="ECO:0007669"/>
    <property type="project" value="TreeGrafter"/>
</dbReference>
<keyword evidence="5" id="KW-0732">Signal</keyword>
<feature type="signal peptide" evidence="5">
    <location>
        <begin position="1"/>
        <end position="31"/>
    </location>
</feature>
<comment type="caution">
    <text evidence="7">The sequence shown here is derived from an EMBL/GenBank/DDBJ whole genome shotgun (WGS) entry which is preliminary data.</text>
</comment>
<keyword evidence="2" id="KW-0768">Sushi</keyword>
<feature type="compositionally biased region" description="Polar residues" evidence="3">
    <location>
        <begin position="385"/>
        <end position="400"/>
    </location>
</feature>
<dbReference type="SUPFAM" id="SSF57535">
    <property type="entry name" value="Complement control module/SCR domain"/>
    <property type="match status" value="2"/>
</dbReference>
<feature type="transmembrane region" description="Helical" evidence="4">
    <location>
        <begin position="184"/>
        <end position="208"/>
    </location>
</feature>
<feature type="region of interest" description="Disordered" evidence="3">
    <location>
        <begin position="359"/>
        <end position="400"/>
    </location>
</feature>
<feature type="domain" description="Sushi" evidence="6">
    <location>
        <begin position="108"/>
        <end position="170"/>
    </location>
</feature>
<evidence type="ECO:0000256" key="3">
    <source>
        <dbReference type="SAM" id="MobiDB-lite"/>
    </source>
</evidence>
<keyword evidence="4" id="KW-1133">Transmembrane helix</keyword>
<dbReference type="PROSITE" id="PS50923">
    <property type="entry name" value="SUSHI"/>
    <property type="match status" value="2"/>
</dbReference>
<dbReference type="PANTHER" id="PTHR46839:SF1">
    <property type="entry name" value="SUSHI DOMAIN-CONTAINING 6"/>
    <property type="match status" value="1"/>
</dbReference>
<evidence type="ECO:0000256" key="1">
    <source>
        <dbReference type="ARBA" id="ARBA00023157"/>
    </source>
</evidence>
<comment type="caution">
    <text evidence="2">Lacks conserved residue(s) required for the propagation of feature annotation.</text>
</comment>
<feature type="chain" id="PRO_5022226856" evidence="5">
    <location>
        <begin position="32"/>
        <end position="400"/>
    </location>
</feature>
<protein>
    <submittedName>
        <fullName evidence="7">Sushi domain-containing protein 6</fullName>
    </submittedName>
</protein>
<feature type="domain" description="Sushi" evidence="6">
    <location>
        <begin position="44"/>
        <end position="106"/>
    </location>
</feature>
<dbReference type="Gene3D" id="2.10.70.10">
    <property type="entry name" value="Complement Module, domain 1"/>
    <property type="match status" value="2"/>
</dbReference>
<keyword evidence="8" id="KW-1185">Reference proteome</keyword>
<evidence type="ECO:0000313" key="7">
    <source>
        <dbReference type="EMBL" id="TSR99407.1"/>
    </source>
</evidence>
<evidence type="ECO:0000259" key="6">
    <source>
        <dbReference type="PROSITE" id="PS50923"/>
    </source>
</evidence>
<feature type="disulfide bond" evidence="2">
    <location>
        <begin position="141"/>
        <end position="168"/>
    </location>
</feature>
<dbReference type="PANTHER" id="PTHR46839">
    <property type="entry name" value="SUSHI DOMAIN-CONTAINING PROTEIN 6"/>
    <property type="match status" value="1"/>
</dbReference>
<dbReference type="AlphaFoldDB" id="A0A556V2G2"/>
<name>A0A556V2G2_BAGYA</name>
<dbReference type="SMART" id="SM00032">
    <property type="entry name" value="CCP"/>
    <property type="match status" value="2"/>
</dbReference>
<feature type="disulfide bond" evidence="2">
    <location>
        <begin position="77"/>
        <end position="104"/>
    </location>
</feature>
<sequence length="400" mass="42660">MCDGMATRSHALVIVALQLLLFLIVFPTVQASVLTPPLPPVDPAGCSRPSAVPHGRGNLTETNRGSFPAGTVLQYSCDSGYTLSGDSVITCLAPGHWSSAPPHCFRNNVCRPPSEPENGGYMCHPSPCPRLTEGTVIEYFCDEGYTLKGYRYHTCRNGDWDSAAPIICHLGQEKEERSTLGMPALSIMASTASSVALILLLVVLFVLLQPKLKSFHHSRREQGVCGQAASVVIEGVQVPLPSYEEAVYGSGGAAAPPPESRVNIVLSEGPQTDLSTSELGQSRPEHSLPSTSARACHEETVLVHQNTNVCSPSSSSSTSTWVSEQRGAAAAAVARRPSSTSSDQHSLLSLTSVDEYGDAETVSHTIERITDSNRYPSTEGGMRDQTASSHLRTMTRTVSP</sequence>
<accession>A0A556V2G2</accession>
<feature type="region of interest" description="Disordered" evidence="3">
    <location>
        <begin position="272"/>
        <end position="293"/>
    </location>
</feature>
<dbReference type="Pfam" id="PF00084">
    <property type="entry name" value="Sushi"/>
    <property type="match status" value="2"/>
</dbReference>
<keyword evidence="4" id="KW-0812">Transmembrane</keyword>
<dbReference type="Proteomes" id="UP000319801">
    <property type="component" value="Unassembled WGS sequence"/>
</dbReference>
<proteinExistence type="predicted"/>